<evidence type="ECO:0000313" key="8">
    <source>
        <dbReference type="EMBL" id="GAA4722441.1"/>
    </source>
</evidence>
<name>A0ABP8Y7J0_9MICO</name>
<dbReference type="Pfam" id="PF07690">
    <property type="entry name" value="MFS_1"/>
    <property type="match status" value="1"/>
</dbReference>
<evidence type="ECO:0000256" key="2">
    <source>
        <dbReference type="ARBA" id="ARBA00022448"/>
    </source>
</evidence>
<dbReference type="Proteomes" id="UP001500843">
    <property type="component" value="Unassembled WGS sequence"/>
</dbReference>
<protein>
    <submittedName>
        <fullName evidence="8">MFS transporter</fullName>
    </submittedName>
</protein>
<dbReference type="Gene3D" id="1.20.1250.20">
    <property type="entry name" value="MFS general substrate transporter like domains"/>
    <property type="match status" value="1"/>
</dbReference>
<dbReference type="InterPro" id="IPR011701">
    <property type="entry name" value="MFS"/>
</dbReference>
<evidence type="ECO:0000313" key="9">
    <source>
        <dbReference type="Proteomes" id="UP001500843"/>
    </source>
</evidence>
<comment type="subcellular location">
    <subcellularLocation>
        <location evidence="1">Cell membrane</location>
        <topology evidence="1">Multi-pass membrane protein</topology>
    </subcellularLocation>
</comment>
<keyword evidence="9" id="KW-1185">Reference proteome</keyword>
<feature type="transmembrane region" description="Helical" evidence="7">
    <location>
        <begin position="12"/>
        <end position="35"/>
    </location>
</feature>
<feature type="transmembrane region" description="Helical" evidence="7">
    <location>
        <begin position="100"/>
        <end position="122"/>
    </location>
</feature>
<feature type="transmembrane region" description="Helical" evidence="7">
    <location>
        <begin position="370"/>
        <end position="390"/>
    </location>
</feature>
<evidence type="ECO:0000256" key="5">
    <source>
        <dbReference type="ARBA" id="ARBA00022989"/>
    </source>
</evidence>
<evidence type="ECO:0000256" key="1">
    <source>
        <dbReference type="ARBA" id="ARBA00004651"/>
    </source>
</evidence>
<dbReference type="EMBL" id="BAABHM010000035">
    <property type="protein sequence ID" value="GAA4722441.1"/>
    <property type="molecule type" value="Genomic_DNA"/>
</dbReference>
<proteinExistence type="predicted"/>
<feature type="transmembrane region" description="Helical" evidence="7">
    <location>
        <begin position="75"/>
        <end position="94"/>
    </location>
</feature>
<reference evidence="9" key="1">
    <citation type="journal article" date="2019" name="Int. J. Syst. Evol. Microbiol.">
        <title>The Global Catalogue of Microorganisms (GCM) 10K type strain sequencing project: providing services to taxonomists for standard genome sequencing and annotation.</title>
        <authorList>
            <consortium name="The Broad Institute Genomics Platform"/>
            <consortium name="The Broad Institute Genome Sequencing Center for Infectious Disease"/>
            <person name="Wu L."/>
            <person name="Ma J."/>
        </authorList>
    </citation>
    <scope>NUCLEOTIDE SEQUENCE [LARGE SCALE GENOMIC DNA]</scope>
    <source>
        <strain evidence="9">JCM 17975</strain>
    </source>
</reference>
<keyword evidence="3" id="KW-1003">Cell membrane</keyword>
<evidence type="ECO:0000256" key="4">
    <source>
        <dbReference type="ARBA" id="ARBA00022692"/>
    </source>
</evidence>
<evidence type="ECO:0000256" key="6">
    <source>
        <dbReference type="ARBA" id="ARBA00023136"/>
    </source>
</evidence>
<keyword evidence="6 7" id="KW-0472">Membrane</keyword>
<organism evidence="8 9">
    <name type="scientific">Promicromonospora umidemergens</name>
    <dbReference type="NCBI Taxonomy" id="629679"/>
    <lineage>
        <taxon>Bacteria</taxon>
        <taxon>Bacillati</taxon>
        <taxon>Actinomycetota</taxon>
        <taxon>Actinomycetes</taxon>
        <taxon>Micrococcales</taxon>
        <taxon>Promicromonosporaceae</taxon>
        <taxon>Promicromonospora</taxon>
    </lineage>
</organism>
<feature type="transmembrane region" description="Helical" evidence="7">
    <location>
        <begin position="143"/>
        <end position="162"/>
    </location>
</feature>
<keyword evidence="4 7" id="KW-0812">Transmembrane</keyword>
<accession>A0ABP8Y7J0</accession>
<feature type="transmembrane region" description="Helical" evidence="7">
    <location>
        <begin position="215"/>
        <end position="237"/>
    </location>
</feature>
<feature type="transmembrane region" description="Helical" evidence="7">
    <location>
        <begin position="168"/>
        <end position="190"/>
    </location>
</feature>
<dbReference type="SUPFAM" id="SSF103473">
    <property type="entry name" value="MFS general substrate transporter"/>
    <property type="match status" value="1"/>
</dbReference>
<sequence length="401" mass="41684">MPQRAPGRIDACLTLSLSLAALSGGLFLPLSLVYFTVLTDIPLPVLGAIISGSVLIGLPLPLVTGMLVDRWTAHPVVAVGLGLQAVAYAGFVVARDPLEVLLASAVLAVGVRLFWSSVFTFLADYAETRDGLSMEQWFGRLNAARTVGIVVGGLITGAVISVQAEGAYLALAWAASGCTALSTGLILGVVRTRPRAGDAPGDEPSTYVSILRDRVFLRFLALNSVLALATLFFGLSLPTVVRSRLDGPGWLTAALLVANALLVAVLSARGADLSSRTSKVRLLKRAALLWSGAFAVLAVAMTLPLAAAALVLLLGVALLSVAEILHAPSSTALVDELARGARGRYLAAFQYSFVVAELVGPIMFTALFDLAAALPFAVVAVGCGLVAVALNRRERRPLPIG</sequence>
<evidence type="ECO:0000256" key="3">
    <source>
        <dbReference type="ARBA" id="ARBA00022475"/>
    </source>
</evidence>
<comment type="caution">
    <text evidence="8">The sequence shown here is derived from an EMBL/GenBank/DDBJ whole genome shotgun (WGS) entry which is preliminary data.</text>
</comment>
<gene>
    <name evidence="8" type="ORF">GCM10023198_53780</name>
</gene>
<feature type="transmembrane region" description="Helical" evidence="7">
    <location>
        <begin position="249"/>
        <end position="270"/>
    </location>
</feature>
<dbReference type="InterPro" id="IPR036259">
    <property type="entry name" value="MFS_trans_sf"/>
</dbReference>
<feature type="transmembrane region" description="Helical" evidence="7">
    <location>
        <begin position="345"/>
        <end position="364"/>
    </location>
</feature>
<keyword evidence="5 7" id="KW-1133">Transmembrane helix</keyword>
<evidence type="ECO:0000256" key="7">
    <source>
        <dbReference type="SAM" id="Phobius"/>
    </source>
</evidence>
<feature type="transmembrane region" description="Helical" evidence="7">
    <location>
        <begin position="41"/>
        <end position="63"/>
    </location>
</feature>
<dbReference type="PANTHER" id="PTHR23517:SF2">
    <property type="entry name" value="MULTIDRUG RESISTANCE PROTEIN MDTH"/>
    <property type="match status" value="1"/>
</dbReference>
<keyword evidence="2" id="KW-0813">Transport</keyword>
<dbReference type="PANTHER" id="PTHR23517">
    <property type="entry name" value="RESISTANCE PROTEIN MDTM, PUTATIVE-RELATED-RELATED"/>
    <property type="match status" value="1"/>
</dbReference>
<feature type="transmembrane region" description="Helical" evidence="7">
    <location>
        <begin position="282"/>
        <end position="300"/>
    </location>
</feature>
<dbReference type="InterPro" id="IPR050171">
    <property type="entry name" value="MFS_Transporters"/>
</dbReference>
<feature type="transmembrane region" description="Helical" evidence="7">
    <location>
        <begin position="306"/>
        <end position="325"/>
    </location>
</feature>